<dbReference type="InterPro" id="IPR028994">
    <property type="entry name" value="Integrin_alpha_N"/>
</dbReference>
<sequence length="440" mass="51116">MKKIVLASVIGLSLIFTGCAKISSMRAGVQIKSAQKYLLSEDYEKAIVRLNRAIAMDPKNVEAHLLLVEAYQKSDMNEEAEEVLEKLRDFDELTEDQEEKLEALDSRKVYKDILMNFYNTGFIGNYCKVEFGMRGYTSIKDDSGNIYSFALTDVTGDGKNEILIYRGNEEHGSDTSIYEVVKDNVLRVYYNFGGLYMTENNIIVENYLSTVPLKCLKYDSDLKQFEITKDSEIIDKAVDMAGKDKFRKFDFVEVTPDNIIEFVDNMKISDSDLQESTKKPDKKENKRTIANYKELYRDILNEYYNNTSYEYSFRLEDITGDGQDELIVKEDYSAHASDYYIYEVNGDKVNKIFDESGSELKFLEDGNILDSYETNYDDAPTEYDYYVYDKDISRFRLEKHGKYRKGDKEYFDKLVNKPVKLYGWDVDTELNLSNIDEALR</sequence>
<dbReference type="PROSITE" id="PS50005">
    <property type="entry name" value="TPR"/>
    <property type="match status" value="1"/>
</dbReference>
<organism evidence="3 4">
    <name type="scientific">Lachnoanaerobaculum saburreum</name>
    <dbReference type="NCBI Taxonomy" id="467210"/>
    <lineage>
        <taxon>Bacteria</taxon>
        <taxon>Bacillati</taxon>
        <taxon>Bacillota</taxon>
        <taxon>Clostridia</taxon>
        <taxon>Lachnospirales</taxon>
        <taxon>Lachnospiraceae</taxon>
        <taxon>Lachnoanaerobaculum</taxon>
    </lineage>
</organism>
<dbReference type="SUPFAM" id="SSF69318">
    <property type="entry name" value="Integrin alpha N-terminal domain"/>
    <property type="match status" value="1"/>
</dbReference>
<evidence type="ECO:0000256" key="2">
    <source>
        <dbReference type="SAM" id="Coils"/>
    </source>
</evidence>
<comment type="caution">
    <text evidence="3">The sequence shown here is derived from an EMBL/GenBank/DDBJ whole genome shotgun (WGS) entry which is preliminary data.</text>
</comment>
<protein>
    <submittedName>
        <fullName evidence="3">FG-GAP repeat protein</fullName>
    </submittedName>
</protein>
<dbReference type="InterPro" id="IPR011990">
    <property type="entry name" value="TPR-like_helical_dom_sf"/>
</dbReference>
<dbReference type="PATRIC" id="fig|467210.3.peg.2194"/>
<keyword evidence="2" id="KW-0175">Coiled coil</keyword>
<proteinExistence type="predicted"/>
<evidence type="ECO:0000256" key="1">
    <source>
        <dbReference type="PROSITE-ProRule" id="PRU00339"/>
    </source>
</evidence>
<keyword evidence="4" id="KW-1185">Reference proteome</keyword>
<dbReference type="Gene3D" id="1.25.40.10">
    <property type="entry name" value="Tetratricopeptide repeat domain"/>
    <property type="match status" value="1"/>
</dbReference>
<gene>
    <name evidence="3" type="ORF">HMPREF1866_02216</name>
</gene>
<feature type="coiled-coil region" evidence="2">
    <location>
        <begin position="73"/>
        <end position="107"/>
    </location>
</feature>
<dbReference type="SUPFAM" id="SSF48452">
    <property type="entry name" value="TPR-like"/>
    <property type="match status" value="1"/>
</dbReference>
<dbReference type="OrthoDB" id="1652381at2"/>
<dbReference type="STRING" id="467210.HMPREF1866_02216"/>
<dbReference type="Pfam" id="PF14559">
    <property type="entry name" value="TPR_19"/>
    <property type="match status" value="1"/>
</dbReference>
<dbReference type="EMBL" id="LSDA01000121">
    <property type="protein sequence ID" value="KXB55043.1"/>
    <property type="molecule type" value="Genomic_DNA"/>
</dbReference>
<feature type="repeat" description="TPR" evidence="1">
    <location>
        <begin position="27"/>
        <end position="60"/>
    </location>
</feature>
<evidence type="ECO:0000313" key="4">
    <source>
        <dbReference type="Proteomes" id="UP000070394"/>
    </source>
</evidence>
<name>A0A133ZHW5_9FIRM</name>
<dbReference type="PROSITE" id="PS51257">
    <property type="entry name" value="PROKAR_LIPOPROTEIN"/>
    <property type="match status" value="1"/>
</dbReference>
<keyword evidence="1" id="KW-0802">TPR repeat</keyword>
<dbReference type="RefSeq" id="WP_060931823.1">
    <property type="nucleotide sequence ID" value="NZ_KQ959840.1"/>
</dbReference>
<accession>A0A133ZHW5</accession>
<reference evidence="4" key="1">
    <citation type="submission" date="2016-01" db="EMBL/GenBank/DDBJ databases">
        <authorList>
            <person name="Mitreva M."/>
            <person name="Pepin K.H."/>
            <person name="Mihindukulasuriya K.A."/>
            <person name="Fulton R."/>
            <person name="Fronick C."/>
            <person name="O'Laughlin M."/>
            <person name="Miner T."/>
            <person name="Herter B."/>
            <person name="Rosa B.A."/>
            <person name="Cordes M."/>
            <person name="Tomlinson C."/>
            <person name="Wollam A."/>
            <person name="Palsikar V.B."/>
            <person name="Mardis E.R."/>
            <person name="Wilson R.K."/>
        </authorList>
    </citation>
    <scope>NUCLEOTIDE SEQUENCE [LARGE SCALE GENOMIC DNA]</scope>
    <source>
        <strain evidence="4">DNF00896</strain>
    </source>
</reference>
<dbReference type="Proteomes" id="UP000070394">
    <property type="component" value="Unassembled WGS sequence"/>
</dbReference>
<dbReference type="InterPro" id="IPR019734">
    <property type="entry name" value="TPR_rpt"/>
</dbReference>
<dbReference type="AlphaFoldDB" id="A0A133ZHW5"/>
<evidence type="ECO:0000313" key="3">
    <source>
        <dbReference type="EMBL" id="KXB55043.1"/>
    </source>
</evidence>